<feature type="region of interest" description="Disordered" evidence="1">
    <location>
        <begin position="20"/>
        <end position="63"/>
    </location>
</feature>
<evidence type="ECO:0000313" key="2">
    <source>
        <dbReference type="EMBL" id="CAA9293204.1"/>
    </source>
</evidence>
<protein>
    <submittedName>
        <fullName evidence="2">Uncharacterized protein</fullName>
    </submittedName>
</protein>
<name>A0A6J4K1C8_9CHLR</name>
<sequence>GTSTASGWCSATRRLRSHSSCRTRSESTRCSTTSARSPPWSSTPPIPRLTRHSTSRSPYRGVH</sequence>
<gene>
    <name evidence="2" type="ORF">AVDCRST_MAG93-4057</name>
</gene>
<accession>A0A6J4K1C8</accession>
<feature type="non-terminal residue" evidence="2">
    <location>
        <position position="63"/>
    </location>
</feature>
<dbReference type="AlphaFoldDB" id="A0A6J4K1C8"/>
<feature type="compositionally biased region" description="Low complexity" evidence="1">
    <location>
        <begin position="22"/>
        <end position="37"/>
    </location>
</feature>
<proteinExistence type="predicted"/>
<organism evidence="2">
    <name type="scientific">uncultured Chloroflexia bacterium</name>
    <dbReference type="NCBI Taxonomy" id="1672391"/>
    <lineage>
        <taxon>Bacteria</taxon>
        <taxon>Bacillati</taxon>
        <taxon>Chloroflexota</taxon>
        <taxon>Chloroflexia</taxon>
        <taxon>environmental samples</taxon>
    </lineage>
</organism>
<feature type="non-terminal residue" evidence="2">
    <location>
        <position position="1"/>
    </location>
</feature>
<evidence type="ECO:0000256" key="1">
    <source>
        <dbReference type="SAM" id="MobiDB-lite"/>
    </source>
</evidence>
<dbReference type="EMBL" id="CADCTR010001376">
    <property type="protein sequence ID" value="CAA9293204.1"/>
    <property type="molecule type" value="Genomic_DNA"/>
</dbReference>
<reference evidence="2" key="1">
    <citation type="submission" date="2020-02" db="EMBL/GenBank/DDBJ databases">
        <authorList>
            <person name="Meier V. D."/>
        </authorList>
    </citation>
    <scope>NUCLEOTIDE SEQUENCE</scope>
    <source>
        <strain evidence="2">AVDCRST_MAG93</strain>
    </source>
</reference>